<name>A0A2C9CPE7_9RHOB</name>
<dbReference type="PROSITE" id="PS50817">
    <property type="entry name" value="INTEIN_N_TER"/>
    <property type="match status" value="1"/>
</dbReference>
<dbReference type="SUPFAM" id="SSF51294">
    <property type="entry name" value="Hedgehog/intein (Hint) domain"/>
    <property type="match status" value="1"/>
</dbReference>
<dbReference type="AlphaFoldDB" id="A0A2C9CPE7"/>
<accession>A0A2C9CPE7</accession>
<dbReference type="Gene3D" id="2.60.120.260">
    <property type="entry name" value="Galactose-binding domain-like"/>
    <property type="match status" value="1"/>
</dbReference>
<gene>
    <name evidence="2" type="ORF">SAMN06273572_10267</name>
</gene>
<sequence>MAIQQLIINGGFESGNANWSGTDTEIGLTEAQYFSGGSDNKVAEMDGNPPASVITVMQQTFTVTNPTSTSLNFDTGLRDASNPDAGLEGFRVEILDSAGNQIVSADFFPTANSLQPVSVPVTFTSSGNYIIRFTELGPSNALGALIDNVSIFVCFANGTNILTAKGQRPIEELRVGDDVLNLDGKRRTIRWIGSRQFDEKELRENPKLYPVRITAGAMGEGLPRRDLLVSQQHRMLVSSKITERLFKKNCVLVAAVKLTKIPGIYVDESTRAINYTHLLFEDHEVIIAEGSPSESLFTGPEALKMVPTKSRDEIVTIFPQLMNLDYRPKSAQLIAKGKKRNEMIERHLKNRKSLYCNS</sequence>
<dbReference type="GO" id="GO:0016539">
    <property type="term" value="P:intein-mediated protein splicing"/>
    <property type="evidence" value="ECO:0007669"/>
    <property type="project" value="InterPro"/>
</dbReference>
<dbReference type="Gene3D" id="2.170.16.10">
    <property type="entry name" value="Hedgehog/Intein (Hint) domain"/>
    <property type="match status" value="1"/>
</dbReference>
<dbReference type="InterPro" id="IPR028992">
    <property type="entry name" value="Hedgehog/Intein_dom"/>
</dbReference>
<protein>
    <submittedName>
        <fullName evidence="2">Intein N-terminal splicing region</fullName>
    </submittedName>
</protein>
<evidence type="ECO:0000313" key="3">
    <source>
        <dbReference type="Proteomes" id="UP000220034"/>
    </source>
</evidence>
<dbReference type="InterPro" id="IPR006141">
    <property type="entry name" value="Intein_N"/>
</dbReference>
<proteinExistence type="predicted"/>
<dbReference type="Proteomes" id="UP000220034">
    <property type="component" value="Unassembled WGS sequence"/>
</dbReference>
<feature type="domain" description="Hint" evidence="1">
    <location>
        <begin position="152"/>
        <end position="255"/>
    </location>
</feature>
<reference evidence="3" key="1">
    <citation type="submission" date="2017-09" db="EMBL/GenBank/DDBJ databases">
        <authorList>
            <person name="Varghese N."/>
            <person name="Submissions S."/>
        </authorList>
    </citation>
    <scope>NUCLEOTIDE SEQUENCE [LARGE SCALE GENOMIC DNA]</scope>
    <source>
        <strain evidence="3">C7</strain>
    </source>
</reference>
<organism evidence="2 3">
    <name type="scientific">Pontivivens marinum</name>
    <dbReference type="NCBI Taxonomy" id="1690039"/>
    <lineage>
        <taxon>Bacteria</taxon>
        <taxon>Pseudomonadati</taxon>
        <taxon>Pseudomonadota</taxon>
        <taxon>Alphaproteobacteria</taxon>
        <taxon>Rhodobacterales</taxon>
        <taxon>Paracoccaceae</taxon>
        <taxon>Pontivivens</taxon>
    </lineage>
</organism>
<dbReference type="EMBL" id="OCTN01000002">
    <property type="protein sequence ID" value="SOH93391.1"/>
    <property type="molecule type" value="Genomic_DNA"/>
</dbReference>
<evidence type="ECO:0000259" key="1">
    <source>
        <dbReference type="SMART" id="SM00306"/>
    </source>
</evidence>
<dbReference type="Pfam" id="PF13403">
    <property type="entry name" value="Hint_2"/>
    <property type="match status" value="1"/>
</dbReference>
<dbReference type="SMART" id="SM00306">
    <property type="entry name" value="HintN"/>
    <property type="match status" value="1"/>
</dbReference>
<dbReference type="RefSeq" id="WP_097928977.1">
    <property type="nucleotide sequence ID" value="NZ_OCTN01000002.1"/>
</dbReference>
<dbReference type="InterPro" id="IPR036844">
    <property type="entry name" value="Hint_dom_sf"/>
</dbReference>
<evidence type="ECO:0000313" key="2">
    <source>
        <dbReference type="EMBL" id="SOH93391.1"/>
    </source>
</evidence>
<keyword evidence="3" id="KW-1185">Reference proteome</keyword>
<dbReference type="InterPro" id="IPR003587">
    <property type="entry name" value="Hint_dom_N"/>
</dbReference>
<dbReference type="OrthoDB" id="6305173at2"/>